<dbReference type="Proteomes" id="UP000593568">
    <property type="component" value="Unassembled WGS sequence"/>
</dbReference>
<proteinExistence type="predicted"/>
<accession>A0A7J9FB14</accession>
<reference evidence="1 2" key="1">
    <citation type="journal article" date="2019" name="Genome Biol. Evol.">
        <title>Insights into the evolution of the New World diploid cottons (Gossypium, subgenus Houzingenia) based on genome sequencing.</title>
        <authorList>
            <person name="Grover C.E."/>
            <person name="Arick M.A. 2nd"/>
            <person name="Thrash A."/>
            <person name="Conover J.L."/>
            <person name="Sanders W.S."/>
            <person name="Peterson D.G."/>
            <person name="Frelichowski J.E."/>
            <person name="Scheffler J.A."/>
            <person name="Scheffler B.E."/>
            <person name="Wendel J.F."/>
        </authorList>
    </citation>
    <scope>NUCLEOTIDE SEQUENCE [LARGE SCALE GENOMIC DNA]</scope>
    <source>
        <strain evidence="1">8</strain>
        <tissue evidence="1">Leaf</tissue>
    </source>
</reference>
<organism evidence="1 2">
    <name type="scientific">Gossypium trilobum</name>
    <dbReference type="NCBI Taxonomy" id="34281"/>
    <lineage>
        <taxon>Eukaryota</taxon>
        <taxon>Viridiplantae</taxon>
        <taxon>Streptophyta</taxon>
        <taxon>Embryophyta</taxon>
        <taxon>Tracheophyta</taxon>
        <taxon>Spermatophyta</taxon>
        <taxon>Magnoliopsida</taxon>
        <taxon>eudicotyledons</taxon>
        <taxon>Gunneridae</taxon>
        <taxon>Pentapetalae</taxon>
        <taxon>rosids</taxon>
        <taxon>malvids</taxon>
        <taxon>Malvales</taxon>
        <taxon>Malvaceae</taxon>
        <taxon>Malvoideae</taxon>
        <taxon>Gossypium</taxon>
    </lineage>
</organism>
<evidence type="ECO:0000313" key="2">
    <source>
        <dbReference type="Proteomes" id="UP000593568"/>
    </source>
</evidence>
<comment type="caution">
    <text evidence="1">The sequence shown here is derived from an EMBL/GenBank/DDBJ whole genome shotgun (WGS) entry which is preliminary data.</text>
</comment>
<sequence length="25" mass="2921">MGNDSFDECRNGFICDILIYYFGDL</sequence>
<gene>
    <name evidence="1" type="ORF">Gotri_003017</name>
</gene>
<dbReference type="EMBL" id="JABEZW010000012">
    <property type="protein sequence ID" value="MBA0782154.1"/>
    <property type="molecule type" value="Genomic_DNA"/>
</dbReference>
<protein>
    <submittedName>
        <fullName evidence="1">Uncharacterized protein</fullName>
    </submittedName>
</protein>
<name>A0A7J9FB14_9ROSI</name>
<dbReference type="AlphaFoldDB" id="A0A7J9FB14"/>
<evidence type="ECO:0000313" key="1">
    <source>
        <dbReference type="EMBL" id="MBA0782154.1"/>
    </source>
</evidence>
<keyword evidence="2" id="KW-1185">Reference proteome</keyword>